<gene>
    <name evidence="1" type="ORF">H4R21_001017</name>
</gene>
<name>A0ACC1LDU0_9FUNG</name>
<reference evidence="1" key="1">
    <citation type="submission" date="2022-07" db="EMBL/GenBank/DDBJ databases">
        <title>Phylogenomic reconstructions and comparative analyses of Kickxellomycotina fungi.</title>
        <authorList>
            <person name="Reynolds N.K."/>
            <person name="Stajich J.E."/>
            <person name="Barry K."/>
            <person name="Grigoriev I.V."/>
            <person name="Crous P."/>
            <person name="Smith M.E."/>
        </authorList>
    </citation>
    <scope>NUCLEOTIDE SEQUENCE</scope>
    <source>
        <strain evidence="1">BCRC 34780</strain>
    </source>
</reference>
<dbReference type="EMBL" id="JANBUN010000181">
    <property type="protein sequence ID" value="KAJ2806083.1"/>
    <property type="molecule type" value="Genomic_DNA"/>
</dbReference>
<protein>
    <submittedName>
        <fullName evidence="1">Uncharacterized protein</fullName>
    </submittedName>
</protein>
<sequence>MLDGRLLPEPGLSRLRLNAQRALAALGTWLTSPPTVPDTNHAGQKEAEWVLLSPYLAQAQYFEMLQQPELAQVIQEMNTPANAPWKMPIVLFGVSTNPVVQRDYLVAVANNFDVVIADARSLQPLSLSTVARHISQHIAQYL</sequence>
<proteinExistence type="predicted"/>
<evidence type="ECO:0000313" key="1">
    <source>
        <dbReference type="EMBL" id="KAJ2806083.1"/>
    </source>
</evidence>
<organism evidence="1 2">
    <name type="scientific">Coemansia helicoidea</name>
    <dbReference type="NCBI Taxonomy" id="1286919"/>
    <lineage>
        <taxon>Eukaryota</taxon>
        <taxon>Fungi</taxon>
        <taxon>Fungi incertae sedis</taxon>
        <taxon>Zoopagomycota</taxon>
        <taxon>Kickxellomycotina</taxon>
        <taxon>Kickxellomycetes</taxon>
        <taxon>Kickxellales</taxon>
        <taxon>Kickxellaceae</taxon>
        <taxon>Coemansia</taxon>
    </lineage>
</organism>
<dbReference type="Proteomes" id="UP001140087">
    <property type="component" value="Unassembled WGS sequence"/>
</dbReference>
<accession>A0ACC1LDU0</accession>
<evidence type="ECO:0000313" key="2">
    <source>
        <dbReference type="Proteomes" id="UP001140087"/>
    </source>
</evidence>
<comment type="caution">
    <text evidence="1">The sequence shown here is derived from an EMBL/GenBank/DDBJ whole genome shotgun (WGS) entry which is preliminary data.</text>
</comment>
<keyword evidence="2" id="KW-1185">Reference proteome</keyword>